<dbReference type="EMBL" id="JAIEZQ010000002">
    <property type="protein sequence ID" value="MBY9075239.1"/>
    <property type="molecule type" value="Genomic_DNA"/>
</dbReference>
<dbReference type="SUPFAM" id="SSF82866">
    <property type="entry name" value="Multidrug efflux transporter AcrB transmembrane domain"/>
    <property type="match status" value="2"/>
</dbReference>
<dbReference type="InterPro" id="IPR027463">
    <property type="entry name" value="AcrB_DN_DC_subdom"/>
</dbReference>
<keyword evidence="1" id="KW-0812">Transmembrane</keyword>
<evidence type="ECO:0000313" key="3">
    <source>
        <dbReference type="Proteomes" id="UP000754710"/>
    </source>
</evidence>
<accession>A0ABS7RJL8</accession>
<feature type="transmembrane region" description="Helical" evidence="1">
    <location>
        <begin position="383"/>
        <end position="403"/>
    </location>
</feature>
<dbReference type="Gene3D" id="3.30.70.1430">
    <property type="entry name" value="Multidrug efflux transporter AcrB pore domain"/>
    <property type="match status" value="2"/>
</dbReference>
<dbReference type="PRINTS" id="PR00702">
    <property type="entry name" value="ACRIFLAVINRP"/>
</dbReference>
<feature type="transmembrane region" description="Helical" evidence="1">
    <location>
        <begin position="880"/>
        <end position="899"/>
    </location>
</feature>
<feature type="transmembrane region" description="Helical" evidence="1">
    <location>
        <begin position="357"/>
        <end position="376"/>
    </location>
</feature>
<dbReference type="Proteomes" id="UP000754710">
    <property type="component" value="Unassembled WGS sequence"/>
</dbReference>
<feature type="transmembrane region" description="Helical" evidence="1">
    <location>
        <begin position="546"/>
        <end position="571"/>
    </location>
</feature>
<dbReference type="PANTHER" id="PTHR32063">
    <property type="match status" value="1"/>
</dbReference>
<evidence type="ECO:0000313" key="2">
    <source>
        <dbReference type="EMBL" id="MBY9075239.1"/>
    </source>
</evidence>
<dbReference type="Pfam" id="PF00873">
    <property type="entry name" value="ACR_tran"/>
    <property type="match status" value="1"/>
</dbReference>
<dbReference type="Gene3D" id="3.30.70.1320">
    <property type="entry name" value="Multidrug efflux transporter AcrB pore domain like"/>
    <property type="match status" value="1"/>
</dbReference>
<feature type="transmembrane region" description="Helical" evidence="1">
    <location>
        <begin position="463"/>
        <end position="481"/>
    </location>
</feature>
<dbReference type="PANTHER" id="PTHR32063:SF4">
    <property type="entry name" value="SLR6043 PROTEIN"/>
    <property type="match status" value="1"/>
</dbReference>
<organism evidence="2 3">
    <name type="scientific">Nocardioides jiangsuensis</name>
    <dbReference type="NCBI Taxonomy" id="2866161"/>
    <lineage>
        <taxon>Bacteria</taxon>
        <taxon>Bacillati</taxon>
        <taxon>Actinomycetota</taxon>
        <taxon>Actinomycetes</taxon>
        <taxon>Propionibacteriales</taxon>
        <taxon>Nocardioidaceae</taxon>
        <taxon>Nocardioides</taxon>
    </lineage>
</organism>
<name>A0ABS7RJL8_9ACTN</name>
<comment type="caution">
    <text evidence="2">The sequence shown here is derived from an EMBL/GenBank/DDBJ whole genome shotgun (WGS) entry which is preliminary data.</text>
</comment>
<dbReference type="Gene3D" id="3.30.2090.10">
    <property type="entry name" value="Multidrug efflux transporter AcrB TolC docking domain, DN and DC subdomains"/>
    <property type="match status" value="2"/>
</dbReference>
<feature type="transmembrane region" description="Helical" evidence="1">
    <location>
        <begin position="1012"/>
        <end position="1036"/>
    </location>
</feature>
<dbReference type="SUPFAM" id="SSF82714">
    <property type="entry name" value="Multidrug efflux transporter AcrB TolC docking domain, DN and DC subdomains"/>
    <property type="match status" value="1"/>
</dbReference>
<feature type="transmembrane region" description="Helical" evidence="1">
    <location>
        <begin position="493"/>
        <end position="519"/>
    </location>
</feature>
<evidence type="ECO:0000256" key="1">
    <source>
        <dbReference type="SAM" id="Phobius"/>
    </source>
</evidence>
<keyword evidence="3" id="KW-1185">Reference proteome</keyword>
<feature type="transmembrane region" description="Helical" evidence="1">
    <location>
        <begin position="930"/>
        <end position="954"/>
    </location>
</feature>
<gene>
    <name evidence="2" type="ORF">K1X13_10460</name>
</gene>
<reference evidence="2 3" key="1">
    <citation type="submission" date="2021-08" db="EMBL/GenBank/DDBJ databases">
        <title>Nocardioides bacterium WL0053 sp. nov., isolated from the sediment.</title>
        <authorList>
            <person name="Wang L."/>
            <person name="Zhang D."/>
            <person name="Zhang A."/>
        </authorList>
    </citation>
    <scope>NUCLEOTIDE SEQUENCE [LARGE SCALE GENOMIC DNA]</scope>
    <source>
        <strain evidence="2 3">WL0053</strain>
    </source>
</reference>
<feature type="transmembrane region" description="Helical" evidence="1">
    <location>
        <begin position="904"/>
        <end position="924"/>
    </location>
</feature>
<dbReference type="Gene3D" id="1.20.1640.10">
    <property type="entry name" value="Multidrug efflux transporter AcrB transmembrane domain"/>
    <property type="match status" value="2"/>
</dbReference>
<keyword evidence="1" id="KW-1133">Transmembrane helix</keyword>
<dbReference type="Gene3D" id="3.30.70.1440">
    <property type="entry name" value="Multidrug efflux transporter AcrB pore domain"/>
    <property type="match status" value="1"/>
</dbReference>
<dbReference type="InterPro" id="IPR001036">
    <property type="entry name" value="Acrflvin-R"/>
</dbReference>
<feature type="transmembrane region" description="Helical" evidence="1">
    <location>
        <begin position="980"/>
        <end position="1000"/>
    </location>
</feature>
<proteinExistence type="predicted"/>
<keyword evidence="1" id="KW-0472">Membrane</keyword>
<dbReference type="SUPFAM" id="SSF82693">
    <property type="entry name" value="Multidrug efflux transporter AcrB pore domain, PN1, PN2, PC1 and PC2 subdomains"/>
    <property type="match status" value="2"/>
</dbReference>
<dbReference type="RefSeq" id="WP_221025011.1">
    <property type="nucleotide sequence ID" value="NZ_JAIEZQ010000002.1"/>
</dbReference>
<sequence length="1063" mass="111950">MMRWLVGTSLKLRRLLLALAAGIVVLGVVQVGKTSVDALPEFQPPTVEVQTEALGLSAAEVEQLITVPLEQDLLVGVPFLDEIESVSLPGLSSVVMTFEPGTDPLDARQVVQERLTQAVGAAGLPAVAKPPQMIQPLSSSSRVSMVKLTSNELNPIEMSVLARWVVVPRLMGVPGVANVAIWGNRERQLQVLVDPERLRENGLTLPAVIRTAGNALEVSPLSYLEASKPGTGGFIDTPNQRLNIFHEQAITTAPELAQVPVEGPDGGMLRSQGGPMELGDVTDVVEDHQPLIGDTACADGAKCLILVVEKFPGANTTEVSEEVEGALTALRPGLADMEVDSSLYRPASYLESSWTSLGRVLAVGGVLMLVVLLALLWDWRRTLMVAAGVAVSLTAAILVLAATDTSVNLLVVTGLIVGLTVMVDDAVGDGGALARGIRAQRETGTSAPVLSAIVESTVGMRRFAIYGAFMVAAATLPLFFLSGEGQAFLPPIALAYLLAVATSMLVTLTLTPVLAMMLLSRAPLERRQSPLVTWLHRRYDRSGSRLVTRAGAAVVVLAGTTVLALAALPFLDTSMRPALAERHVLVHVATAPGTSLPRMTEITSQAVDELGALPGVSGVNAQIGRAVMSDRQVDVNEGEIWMQIDPGADYDETLAAVEGAVSGAPGVTAEVMTYTDQQVRDLVVENEHDVAVHVYGENADVLADKAAELRDAIAEVDGVDRVAITPTPQETTVEVQVDLQRAQALGVKPGDVRRAAAILLGGITVGNLFEEQKVFDVVVWGAPQIRGDLADIERLLIDTPDGRSIRLSDVADVREVPNAAVIRHESVAPYVELTADVSGRDLGDVNAEVKALVAATQFPLDHHAEVLGGYAVQQADRARVAALAGIALLAIFLLFQAAFRSWRLAALAVAMLPAASAGVLLGTLFTGGTITLGVVAGALAVLGTSCRALLVSLGQMLRLERRERVEFGPDLVTRATRDRLAPVLTVLLATAALLAPLVVAGGSTGLELMRPAAAAFLGGMVTTALVTLFAAPALFLKLGPTPDQDSWADELYEPLAEPDPIKI</sequence>
<protein>
    <submittedName>
        <fullName evidence="2">Efflux RND transporter permease subunit</fullName>
    </submittedName>
</protein>
<feature type="transmembrane region" description="Helical" evidence="1">
    <location>
        <begin position="409"/>
        <end position="428"/>
    </location>
</feature>